<sequence>MTSHAAFQMAEEIANLLADPATAPVGSDTTTTHRQQLAYGPTGIALLHIERAARGLGPWQHAHAWVTAAARQPLTSGSDSHPFYGAPALAHAVACMAEHHDGPYQRALDTLDAQLTADVHRRVDAAHRRMDAGMLPKLSEFDAIRGLAGYGAYIIRRYPDSDAAHAVLGYCVRLTEPITDSGDVLPGWWVTSGPSGRRDERFPGGHANTGLAHGVGSVLALLALAVRRGALVEGHHDAMRSILSWLDRWQERTGRGSVWPYWVTRAELREGRLAPSAARRPSWCYGTAGVSRAQQLAALALGDTARQIEAEEAMVSSLTDPAQLKTTTDKGLCHGTAGLAHIAARMAADAHPATAVQLRATTTALLTTVCPAGIDPTDAAVAEVQGDAGPGFLDGAAGMALAIQAPATGVPPHSAWDACLLID</sequence>
<reference evidence="2" key="1">
    <citation type="journal article" date="2019" name="Int. J. Syst. Evol. Microbiol.">
        <title>The Global Catalogue of Microorganisms (GCM) 10K type strain sequencing project: providing services to taxonomists for standard genome sequencing and annotation.</title>
        <authorList>
            <consortium name="The Broad Institute Genomics Platform"/>
            <consortium name="The Broad Institute Genome Sequencing Center for Infectious Disease"/>
            <person name="Wu L."/>
            <person name="Ma J."/>
        </authorList>
    </citation>
    <scope>NUCLEOTIDE SEQUENCE [LARGE SCALE GENOMIC DNA]</scope>
    <source>
        <strain evidence="2">JCM 9091</strain>
    </source>
</reference>
<dbReference type="EMBL" id="BAAAUF010000076">
    <property type="protein sequence ID" value="GAA3073592.1"/>
    <property type="molecule type" value="Genomic_DNA"/>
</dbReference>
<gene>
    <name evidence="1" type="ORF">GCM10010448_65320</name>
</gene>
<organism evidence="1 2">
    <name type="scientific">Streptomyces glomeratus</name>
    <dbReference type="NCBI Taxonomy" id="284452"/>
    <lineage>
        <taxon>Bacteria</taxon>
        <taxon>Bacillati</taxon>
        <taxon>Actinomycetota</taxon>
        <taxon>Actinomycetes</taxon>
        <taxon>Kitasatosporales</taxon>
        <taxon>Streptomycetaceae</taxon>
        <taxon>Streptomyces</taxon>
    </lineage>
</organism>
<proteinExistence type="predicted"/>
<dbReference type="SUPFAM" id="SSF158745">
    <property type="entry name" value="LanC-like"/>
    <property type="match status" value="1"/>
</dbReference>
<dbReference type="Proteomes" id="UP001501532">
    <property type="component" value="Unassembled WGS sequence"/>
</dbReference>
<keyword evidence="2" id="KW-1185">Reference proteome</keyword>
<dbReference type="InterPro" id="IPR033889">
    <property type="entry name" value="LanC"/>
</dbReference>
<comment type="caution">
    <text evidence="1">The sequence shown here is derived from an EMBL/GenBank/DDBJ whole genome shotgun (WGS) entry which is preliminary data.</text>
</comment>
<dbReference type="Pfam" id="PF05147">
    <property type="entry name" value="LANC_like"/>
    <property type="match status" value="1"/>
</dbReference>
<dbReference type="CDD" id="cd04793">
    <property type="entry name" value="LanC"/>
    <property type="match status" value="1"/>
</dbReference>
<dbReference type="PRINTS" id="PR01955">
    <property type="entry name" value="LANCFRANKIA"/>
</dbReference>
<name>A0ABP6M7T2_9ACTN</name>
<dbReference type="PRINTS" id="PR01950">
    <property type="entry name" value="LANCSUPER"/>
</dbReference>
<evidence type="ECO:0000313" key="2">
    <source>
        <dbReference type="Proteomes" id="UP001501532"/>
    </source>
</evidence>
<dbReference type="Gene3D" id="1.50.10.20">
    <property type="match status" value="1"/>
</dbReference>
<dbReference type="RefSeq" id="WP_234518393.1">
    <property type="nucleotide sequence ID" value="NZ_BAAAUF010000076.1"/>
</dbReference>
<accession>A0ABP6M7T2</accession>
<dbReference type="SMART" id="SM01260">
    <property type="entry name" value="LANC_like"/>
    <property type="match status" value="1"/>
</dbReference>
<dbReference type="InterPro" id="IPR007822">
    <property type="entry name" value="LANC-like"/>
</dbReference>
<protein>
    <submittedName>
        <fullName evidence="1">Lanthionine synthetase C family protein</fullName>
    </submittedName>
</protein>
<evidence type="ECO:0000313" key="1">
    <source>
        <dbReference type="EMBL" id="GAA3073592.1"/>
    </source>
</evidence>